<dbReference type="Proteomes" id="UP000596083">
    <property type="component" value="Chromosome"/>
</dbReference>
<reference evidence="1 2" key="1">
    <citation type="submission" date="2020-12" db="EMBL/GenBank/DDBJ databases">
        <authorList>
            <person name="Zheng R.K."/>
            <person name="Sun C.M."/>
        </authorList>
    </citation>
    <scope>NUCLEOTIDE SEQUENCE [LARGE SCALE GENOMIC DNA]</scope>
    <source>
        <strain evidence="1 2">ZRK001</strain>
    </source>
</reference>
<protein>
    <submittedName>
        <fullName evidence="1">Uncharacterized protein</fullName>
    </submittedName>
</protein>
<proteinExistence type="predicted"/>
<dbReference type="AlphaFoldDB" id="A0A7T7HH20"/>
<dbReference type="KEGG" id="mlut:JET14_11890"/>
<gene>
    <name evidence="1" type="ORF">JET14_11890</name>
</gene>
<dbReference type="RefSeq" id="WP_200333750.1">
    <property type="nucleotide sequence ID" value="NZ_CP066786.1"/>
</dbReference>
<sequence>MAENGVRTDNIGNRVSLAKEVLVNDESGTGLQPYGELANQLAGVGAVAEKISGVQQSITHDKIFAESWSELAGRSAAEDGQGAEVVVEDEGTHNQATATGYDGPVVDNAGQYKAVAGWGRWLRIGDPPYSKFESRVTTTELRQSAQERVNVDLRQRLLLNDAARGWAFPFFNQGGVIGGWKDWAGTFMARTFRASMTEDTDLPDSSLGTPLAKDMAGKVAIGVLKSGQTFIHDILMRLRSEASVLPDRSIGTPIVRDKQGRVAMSVRKTGEIFIHRLAGETVDDLASRIQGEVIATGQLIAGVPGYNHRSYDADHYLITVPTFFGPVDVLWKKSGAGIAFAATNEPIELLSCSGQSNTMAGGGYPDLYGFVTKGISDPHRAFEAAGDRAFGDGDGSAPPWQAGDIAALAPAGRDTEQGGINQWTPDAIQFSVIAQDQYKSRVQRIYMQLTSAEGGTSLLEYMPGTAKGDNIAGMINEASSMLQSQYGRPSIMHTHFLIGHEMDVYTGYDSYGDLLSAFADYVLGVGEALPGNVAAGLRPKLLAYQPNDAITEPLGNIKSTALDTLSRSFTDPDIVCIGPVYHERTTDYGIHMMGKLMTADLFAHVHDIVREGGDFRPLHAKRDGSGNLEPAVRTGTTIEIVIEGPDGILEFDQDWLDFSLQNHGLQYVDDTNSASITAVELYSYRAYQDRKIIITLDNEPTGSNPRIVISGVENTTDPHRPGGMTDIYVSGPPSFWHPHFPRYVSPEKRFYLSRDIVPVTTGV</sequence>
<evidence type="ECO:0000313" key="2">
    <source>
        <dbReference type="Proteomes" id="UP000596083"/>
    </source>
</evidence>
<evidence type="ECO:0000313" key="1">
    <source>
        <dbReference type="EMBL" id="QQM29041.1"/>
    </source>
</evidence>
<dbReference type="EMBL" id="CP066786">
    <property type="protein sequence ID" value="QQM29041.1"/>
    <property type="molecule type" value="Genomic_DNA"/>
</dbReference>
<organism evidence="1 2">
    <name type="scientific">Martelella lutilitoris</name>
    <dbReference type="NCBI Taxonomy" id="2583532"/>
    <lineage>
        <taxon>Bacteria</taxon>
        <taxon>Pseudomonadati</taxon>
        <taxon>Pseudomonadota</taxon>
        <taxon>Alphaproteobacteria</taxon>
        <taxon>Hyphomicrobiales</taxon>
        <taxon>Aurantimonadaceae</taxon>
        <taxon>Martelella</taxon>
    </lineage>
</organism>
<name>A0A7T7HH20_9HYPH</name>
<accession>A0A7T7HH20</accession>